<comment type="caution">
    <text evidence="4">The sequence shown here is derived from an EMBL/GenBank/DDBJ whole genome shotgun (WGS) entry which is preliminary data.</text>
</comment>
<dbReference type="InterPro" id="IPR007111">
    <property type="entry name" value="NACHT_NTPase"/>
</dbReference>
<dbReference type="Proteomes" id="UP000682308">
    <property type="component" value="Unassembled WGS sequence"/>
</dbReference>
<reference evidence="4 5" key="1">
    <citation type="submission" date="2021-04" db="EMBL/GenBank/DDBJ databases">
        <title>Characterization of the biosynthetic gene cluster of new lipopeptides with antitumor activity in the genome of the marine Streptomyces PHM034.</title>
        <authorList>
            <person name="Ceniceros A."/>
            <person name="Canedo L."/>
            <person name="Mendez C."/>
            <person name="Olano C."/>
            <person name="Schleissner C."/>
            <person name="Cuevas C."/>
            <person name="De La Calle F."/>
            <person name="Salas J.A."/>
        </authorList>
    </citation>
    <scope>NUCLEOTIDE SEQUENCE [LARGE SCALE GENOMIC DNA]</scope>
    <source>
        <strain evidence="4 5">PHM034</strain>
    </source>
</reference>
<dbReference type="AlphaFoldDB" id="A0A941F9C7"/>
<proteinExistence type="predicted"/>
<keyword evidence="2" id="KW-0812">Transmembrane</keyword>
<dbReference type="InterPro" id="IPR027417">
    <property type="entry name" value="P-loop_NTPase"/>
</dbReference>
<feature type="domain" description="NACHT" evidence="3">
    <location>
        <begin position="152"/>
        <end position="238"/>
    </location>
</feature>
<feature type="transmembrane region" description="Helical" evidence="2">
    <location>
        <begin position="45"/>
        <end position="65"/>
    </location>
</feature>
<evidence type="ECO:0000259" key="3">
    <source>
        <dbReference type="PROSITE" id="PS50837"/>
    </source>
</evidence>
<dbReference type="Pfam" id="PF05729">
    <property type="entry name" value="NACHT"/>
    <property type="match status" value="1"/>
</dbReference>
<keyword evidence="2" id="KW-0472">Membrane</keyword>
<dbReference type="SUPFAM" id="SSF52540">
    <property type="entry name" value="P-loop containing nucleoside triphosphate hydrolases"/>
    <property type="match status" value="1"/>
</dbReference>
<dbReference type="EMBL" id="JAGTPG010000001">
    <property type="protein sequence ID" value="MBR8638344.1"/>
    <property type="molecule type" value="Genomic_DNA"/>
</dbReference>
<feature type="transmembrane region" description="Helical" evidence="2">
    <location>
        <begin position="15"/>
        <end position="33"/>
    </location>
</feature>
<accession>A0A941F9C7</accession>
<evidence type="ECO:0000256" key="2">
    <source>
        <dbReference type="SAM" id="Phobius"/>
    </source>
</evidence>
<dbReference type="Gene3D" id="3.40.50.300">
    <property type="entry name" value="P-loop containing nucleotide triphosphate hydrolases"/>
    <property type="match status" value="1"/>
</dbReference>
<organism evidence="4 5">
    <name type="scientific">Streptomyces tuirus</name>
    <dbReference type="NCBI Taxonomy" id="68278"/>
    <lineage>
        <taxon>Bacteria</taxon>
        <taxon>Bacillati</taxon>
        <taxon>Actinomycetota</taxon>
        <taxon>Actinomycetes</taxon>
        <taxon>Kitasatosporales</taxon>
        <taxon>Streptomycetaceae</taxon>
        <taxon>Streptomyces</taxon>
    </lineage>
</organism>
<evidence type="ECO:0000313" key="4">
    <source>
        <dbReference type="EMBL" id="MBR8638344.1"/>
    </source>
</evidence>
<gene>
    <name evidence="4" type="ORF">KEF29_01120</name>
</gene>
<name>A0A941F9C7_9ACTN</name>
<sequence>MVGIGGRRERERRRAGVVVGGVLLLASAGYAVSQLVRGGLEPADTAGLLGLPIGVAGLVAAVAALRRPAQGTDAELVRQWAATLAVQVQQTEGKVRHQLLGRDTRRIDLRYTLRALPGRAAEAPGAGRTFRDPGGTGADPDIAGFFRATRPRRLVIAGAPGSGKTVLALELVLALAADRTDTDPVPVRIPMAQWDTAHTLPELLEEHLTQALDWPAEMARRLVSHGMVLPVLDGLDEMDPPLADGSPDPDAPRAQAAVQHLNAYQQGLEAGSLVLTSRVANYDALLAHEPLVDAALVVISPVASEPALTYLRDRCRDPARWQPLLDHLEAHPSCVHARTLSTPWRLGLTATVYRYHGDPADLLTLYDTDALDRHLLARYIPAAVEPTAGDPVPPPTGRRRSTAGCIT</sequence>
<protein>
    <submittedName>
        <fullName evidence="4">NACHT domain-containing protein</fullName>
    </submittedName>
</protein>
<evidence type="ECO:0000313" key="5">
    <source>
        <dbReference type="Proteomes" id="UP000682308"/>
    </source>
</evidence>
<keyword evidence="2" id="KW-1133">Transmembrane helix</keyword>
<dbReference type="PROSITE" id="PS50837">
    <property type="entry name" value="NACHT"/>
    <property type="match status" value="1"/>
</dbReference>
<keyword evidence="5" id="KW-1185">Reference proteome</keyword>
<evidence type="ECO:0000256" key="1">
    <source>
        <dbReference type="SAM" id="MobiDB-lite"/>
    </source>
</evidence>
<feature type="region of interest" description="Disordered" evidence="1">
    <location>
        <begin position="386"/>
        <end position="407"/>
    </location>
</feature>